<feature type="compositionally biased region" description="Basic and acidic residues" evidence="1">
    <location>
        <begin position="157"/>
        <end position="166"/>
    </location>
</feature>
<feature type="non-terminal residue" evidence="2">
    <location>
        <position position="1"/>
    </location>
</feature>
<feature type="compositionally biased region" description="Basic residues" evidence="1">
    <location>
        <begin position="147"/>
        <end position="156"/>
    </location>
</feature>
<comment type="caution">
    <text evidence="2">The sequence shown here is derived from an EMBL/GenBank/DDBJ whole genome shotgun (WGS) entry which is preliminary data.</text>
</comment>
<accession>A0A086JTD6</accession>
<reference evidence="2 3" key="1">
    <citation type="submission" date="2014-07" db="EMBL/GenBank/DDBJ databases">
        <authorList>
            <person name="Sibley D."/>
            <person name="Venepally P."/>
            <person name="Karamycheva S."/>
            <person name="Hadjithomas M."/>
            <person name="Khan A."/>
            <person name="Brunk B."/>
            <person name="Roos D."/>
            <person name="Caler E."/>
            <person name="Lorenzi H."/>
        </authorList>
    </citation>
    <scope>NUCLEOTIDE SEQUENCE [LARGE SCALE GENOMIC DNA]</scope>
    <source>
        <strain evidence="2 3">FOU</strain>
    </source>
</reference>
<dbReference type="VEuPathDB" id="ToxoDB:TGFOU_406100"/>
<protein>
    <submittedName>
        <fullName evidence="2">Uncharacterized protein</fullName>
    </submittedName>
</protein>
<name>A0A086JTD6_TOXGO</name>
<evidence type="ECO:0000313" key="3">
    <source>
        <dbReference type="Proteomes" id="UP000028838"/>
    </source>
</evidence>
<dbReference type="AlphaFoldDB" id="A0A086JTD6"/>
<evidence type="ECO:0000313" key="2">
    <source>
        <dbReference type="EMBL" id="KFG35404.1"/>
    </source>
</evidence>
<feature type="region of interest" description="Disordered" evidence="1">
    <location>
        <begin position="85"/>
        <end position="173"/>
    </location>
</feature>
<dbReference type="Proteomes" id="UP000028838">
    <property type="component" value="Unassembled WGS sequence"/>
</dbReference>
<sequence length="190" mass="21562">RRGERTVRSRTGRRRRLLLLDAGAQSQVVSGRLQNVQRRRSDAVASRVVRRRTCLLEVFPAAPPTPDWDEALVFVAHARIHHRRLGEEKDGTKGRRDTVKRGSESAEREKETWEPASERDEARGRSPETTAGARSGKQTGDKNGTRNTRKRRAAKHRGPEKNRSDSPFELLDSFRVKPAQRLTALGSQRI</sequence>
<dbReference type="EMBL" id="AEYH02002737">
    <property type="protein sequence ID" value="KFG35404.1"/>
    <property type="molecule type" value="Genomic_DNA"/>
</dbReference>
<proteinExistence type="predicted"/>
<organism evidence="2 3">
    <name type="scientific">Toxoplasma gondii FOU</name>
    <dbReference type="NCBI Taxonomy" id="943167"/>
    <lineage>
        <taxon>Eukaryota</taxon>
        <taxon>Sar</taxon>
        <taxon>Alveolata</taxon>
        <taxon>Apicomplexa</taxon>
        <taxon>Conoidasida</taxon>
        <taxon>Coccidia</taxon>
        <taxon>Eucoccidiorida</taxon>
        <taxon>Eimeriorina</taxon>
        <taxon>Sarcocystidae</taxon>
        <taxon>Toxoplasma</taxon>
    </lineage>
</organism>
<gene>
    <name evidence="2" type="ORF">TGFOU_406100</name>
</gene>
<feature type="compositionally biased region" description="Basic and acidic residues" evidence="1">
    <location>
        <begin position="85"/>
        <end position="126"/>
    </location>
</feature>
<evidence type="ECO:0000256" key="1">
    <source>
        <dbReference type="SAM" id="MobiDB-lite"/>
    </source>
</evidence>